<name>A0A0G0QL95_YANXG</name>
<dbReference type="Proteomes" id="UP000034845">
    <property type="component" value="Unassembled WGS sequence"/>
</dbReference>
<dbReference type="EMBL" id="LBWF01000002">
    <property type="protein sequence ID" value="KKR02472.1"/>
    <property type="molecule type" value="Genomic_DNA"/>
</dbReference>
<dbReference type="GO" id="GO:0016787">
    <property type="term" value="F:hydrolase activity"/>
    <property type="evidence" value="ECO:0007669"/>
    <property type="project" value="UniProtKB-KW"/>
</dbReference>
<evidence type="ECO:0000256" key="1">
    <source>
        <dbReference type="ARBA" id="ARBA00022801"/>
    </source>
</evidence>
<protein>
    <submittedName>
        <fullName evidence="3">Peptidase C60 sortase A and B</fullName>
    </submittedName>
</protein>
<evidence type="ECO:0000313" key="4">
    <source>
        <dbReference type="Proteomes" id="UP000034845"/>
    </source>
</evidence>
<keyword evidence="2" id="KW-0472">Membrane</keyword>
<sequence>MKLKTLSTRTLVIGIIAASMFLLALFFDIFQKNSSARLIENFDKNFTQEQLGRGLPMRLKIPKINVDSDVESVGLAPDSSIGVPRERENVAWFNTGSRPGDNGSAIIVGHYGINNKKTSAFDNLHRLRKGDKLYVEDDKGVVTTFVVRENRRYDPDADSSSVFGPNDGKSHLNLVTCEGTWDEENQQYTKRLVVFTDKE</sequence>
<keyword evidence="1" id="KW-0378">Hydrolase</keyword>
<evidence type="ECO:0000313" key="3">
    <source>
        <dbReference type="EMBL" id="KKR02472.1"/>
    </source>
</evidence>
<proteinExistence type="predicted"/>
<feature type="transmembrane region" description="Helical" evidence="2">
    <location>
        <begin position="12"/>
        <end position="30"/>
    </location>
</feature>
<dbReference type="CDD" id="cd05829">
    <property type="entry name" value="Sortase_F"/>
    <property type="match status" value="1"/>
</dbReference>
<evidence type="ECO:0000256" key="2">
    <source>
        <dbReference type="SAM" id="Phobius"/>
    </source>
</evidence>
<dbReference type="InterPro" id="IPR023365">
    <property type="entry name" value="Sortase_dom-sf"/>
</dbReference>
<dbReference type="AlphaFoldDB" id="A0A0G0QL95"/>
<keyword evidence="2" id="KW-1133">Transmembrane helix</keyword>
<organism evidence="3 4">
    <name type="scientific">Yanofskybacteria sp. (strain GW2011_GWA1_39_13)</name>
    <dbReference type="NCBI Taxonomy" id="1619019"/>
    <lineage>
        <taxon>Bacteria</taxon>
        <taxon>Candidatus Yanofskyibacteriota</taxon>
    </lineage>
</organism>
<comment type="caution">
    <text evidence="3">The sequence shown here is derived from an EMBL/GenBank/DDBJ whole genome shotgun (WGS) entry which is preliminary data.</text>
</comment>
<dbReference type="SUPFAM" id="SSF63817">
    <property type="entry name" value="Sortase"/>
    <property type="match status" value="1"/>
</dbReference>
<dbReference type="InterPro" id="IPR005754">
    <property type="entry name" value="Sortase"/>
</dbReference>
<dbReference type="Pfam" id="PF04203">
    <property type="entry name" value="Sortase"/>
    <property type="match status" value="1"/>
</dbReference>
<dbReference type="Gene3D" id="2.40.260.10">
    <property type="entry name" value="Sortase"/>
    <property type="match status" value="1"/>
</dbReference>
<dbReference type="InterPro" id="IPR042001">
    <property type="entry name" value="Sortase_F"/>
</dbReference>
<reference evidence="3 4" key="1">
    <citation type="journal article" date="2015" name="Nature">
        <title>rRNA introns, odd ribosomes, and small enigmatic genomes across a large radiation of phyla.</title>
        <authorList>
            <person name="Brown C.T."/>
            <person name="Hug L.A."/>
            <person name="Thomas B.C."/>
            <person name="Sharon I."/>
            <person name="Castelle C.J."/>
            <person name="Singh A."/>
            <person name="Wilkins M.J."/>
            <person name="Williams K.H."/>
            <person name="Banfield J.F."/>
        </authorList>
    </citation>
    <scope>NUCLEOTIDE SEQUENCE [LARGE SCALE GENOMIC DNA]</scope>
    <source>
        <strain evidence="4">GW2011_GWA1_39_13</strain>
    </source>
</reference>
<gene>
    <name evidence="3" type="ORF">UT29_C0002G0034</name>
</gene>
<keyword evidence="2" id="KW-0812">Transmembrane</keyword>
<accession>A0A0G0QL95</accession>